<gene>
    <name evidence="2" type="ORF">LY28_02737</name>
</gene>
<dbReference type="InterPro" id="IPR010982">
    <property type="entry name" value="Lambda_DNA-bd_dom_sf"/>
</dbReference>
<dbReference type="GO" id="GO:0003677">
    <property type="term" value="F:DNA binding"/>
    <property type="evidence" value="ECO:0007669"/>
    <property type="project" value="InterPro"/>
</dbReference>
<dbReference type="RefSeq" id="WP_110462738.1">
    <property type="nucleotide sequence ID" value="NZ_QKMR01000017.1"/>
</dbReference>
<dbReference type="Proteomes" id="UP000248132">
    <property type="component" value="Unassembled WGS sequence"/>
</dbReference>
<dbReference type="Gene3D" id="1.10.260.40">
    <property type="entry name" value="lambda repressor-like DNA-binding domains"/>
    <property type="match status" value="1"/>
</dbReference>
<dbReference type="InterPro" id="IPR001387">
    <property type="entry name" value="Cro/C1-type_HTH"/>
</dbReference>
<dbReference type="SUPFAM" id="SSF52540">
    <property type="entry name" value="P-loop containing nucleoside triphosphate hydrolases"/>
    <property type="match status" value="1"/>
</dbReference>
<organism evidence="2 3">
    <name type="scientific">Ruminiclostridium sufflavum DSM 19573</name>
    <dbReference type="NCBI Taxonomy" id="1121337"/>
    <lineage>
        <taxon>Bacteria</taxon>
        <taxon>Bacillati</taxon>
        <taxon>Bacillota</taxon>
        <taxon>Clostridia</taxon>
        <taxon>Eubacteriales</taxon>
        <taxon>Oscillospiraceae</taxon>
        <taxon>Ruminiclostridium</taxon>
    </lineage>
</organism>
<feature type="domain" description="HTH cro/C1-type" evidence="1">
    <location>
        <begin position="19"/>
        <end position="75"/>
    </location>
</feature>
<reference evidence="2 3" key="1">
    <citation type="submission" date="2018-06" db="EMBL/GenBank/DDBJ databases">
        <title>Genomic Encyclopedia of Type Strains, Phase I: the one thousand microbial genomes (KMG-I) project.</title>
        <authorList>
            <person name="Kyrpides N."/>
        </authorList>
    </citation>
    <scope>NUCLEOTIDE SEQUENCE [LARGE SCALE GENOMIC DNA]</scope>
    <source>
        <strain evidence="2 3">DSM 19573</strain>
    </source>
</reference>
<dbReference type="PANTHER" id="PTHR35894:SF5">
    <property type="entry name" value="MU-LIKE PROPHAGE FLUMU DNA TRANSPOSITION PROTEIN B"/>
    <property type="match status" value="1"/>
</dbReference>
<proteinExistence type="predicted"/>
<protein>
    <recommendedName>
        <fullName evidence="1">HTH cro/C1-type domain-containing protein</fullName>
    </recommendedName>
</protein>
<dbReference type="PANTHER" id="PTHR35894">
    <property type="entry name" value="GENERAL SECRETION PATHWAY PROTEIN A-RELATED"/>
    <property type="match status" value="1"/>
</dbReference>
<keyword evidence="3" id="KW-1185">Reference proteome</keyword>
<accession>A0A318Y3W5</accession>
<dbReference type="GO" id="GO:0016887">
    <property type="term" value="F:ATP hydrolysis activity"/>
    <property type="evidence" value="ECO:0007669"/>
    <property type="project" value="InterPro"/>
</dbReference>
<dbReference type="InterPro" id="IPR052026">
    <property type="entry name" value="ExeA_AAA_ATPase_DNA-bind"/>
</dbReference>
<dbReference type="EMBL" id="QKMR01000017">
    <property type="protein sequence ID" value="PYG86711.1"/>
    <property type="molecule type" value="Genomic_DNA"/>
</dbReference>
<sequence>MEAAARNYTGETSTLAYKVNEYKKNNGMTITELASAINYSRSTVSRYLSGKYDSDATELEAKLTAFLKEVTGEELAAATAEKSNVVNFTKRKSFFESHDAQNIIGVCSSCQEYIGLGIVVGKSGYGKTHALKYYAKMPRVAYIECDDTMSSRDLVEAIERALGIPTTYGTIWKRVNGIREFLNVNRGYLLIIDEADKLISKYTQKKMEILRAIFDQCDVGMVIAGEPKLEAQIKSYLVRFANRVDFCARLRGLSGKEVESFLEGYEIDEDALAELKARACNNQTGCFRLLDRTLNNVFRILKEHGSNTVTLDTISKASSMMML</sequence>
<dbReference type="SMART" id="SM00530">
    <property type="entry name" value="HTH_XRE"/>
    <property type="match status" value="1"/>
</dbReference>
<evidence type="ECO:0000313" key="2">
    <source>
        <dbReference type="EMBL" id="PYG86711.1"/>
    </source>
</evidence>
<dbReference type="OrthoDB" id="2557960at2"/>
<evidence type="ECO:0000313" key="3">
    <source>
        <dbReference type="Proteomes" id="UP000248132"/>
    </source>
</evidence>
<dbReference type="SUPFAM" id="SSF47413">
    <property type="entry name" value="lambda repressor-like DNA-binding domains"/>
    <property type="match status" value="1"/>
</dbReference>
<evidence type="ECO:0000259" key="1">
    <source>
        <dbReference type="PROSITE" id="PS50943"/>
    </source>
</evidence>
<comment type="caution">
    <text evidence="2">The sequence shown here is derived from an EMBL/GenBank/DDBJ whole genome shotgun (WGS) entry which is preliminary data.</text>
</comment>
<dbReference type="Gene3D" id="3.40.50.300">
    <property type="entry name" value="P-loop containing nucleotide triphosphate hydrolases"/>
    <property type="match status" value="1"/>
</dbReference>
<dbReference type="InterPro" id="IPR027417">
    <property type="entry name" value="P-loop_NTPase"/>
</dbReference>
<dbReference type="AlphaFoldDB" id="A0A318Y3W5"/>
<name>A0A318Y3W5_9FIRM</name>
<dbReference type="Pfam" id="PF01381">
    <property type="entry name" value="HTH_3"/>
    <property type="match status" value="1"/>
</dbReference>
<dbReference type="CDD" id="cd00093">
    <property type="entry name" value="HTH_XRE"/>
    <property type="match status" value="1"/>
</dbReference>
<dbReference type="PROSITE" id="PS50943">
    <property type="entry name" value="HTH_CROC1"/>
    <property type="match status" value="1"/>
</dbReference>
<dbReference type="InterPro" id="IPR049945">
    <property type="entry name" value="AAA_22"/>
</dbReference>
<dbReference type="Pfam" id="PF13401">
    <property type="entry name" value="AAA_22"/>
    <property type="match status" value="1"/>
</dbReference>